<protein>
    <submittedName>
        <fullName evidence="3">Competence protein ComEA</fullName>
    </submittedName>
</protein>
<keyword evidence="4" id="KW-1185">Reference proteome</keyword>
<dbReference type="GO" id="GO:0015627">
    <property type="term" value="C:type II protein secretion system complex"/>
    <property type="evidence" value="ECO:0007669"/>
    <property type="project" value="TreeGrafter"/>
</dbReference>
<dbReference type="OrthoDB" id="9790239at2"/>
<dbReference type="GO" id="GO:0015628">
    <property type="term" value="P:protein secretion by the type II secretion system"/>
    <property type="evidence" value="ECO:0007669"/>
    <property type="project" value="TreeGrafter"/>
</dbReference>
<dbReference type="RefSeq" id="WP_069125294.1">
    <property type="nucleotide sequence ID" value="NZ_CP023483.1"/>
</dbReference>
<dbReference type="EMBL" id="CP023483">
    <property type="protein sequence ID" value="ATF26707.1"/>
    <property type="molecule type" value="Genomic_DNA"/>
</dbReference>
<feature type="transmembrane region" description="Helical" evidence="1">
    <location>
        <begin position="12"/>
        <end position="31"/>
    </location>
</feature>
<keyword evidence="1" id="KW-0472">Membrane</keyword>
<dbReference type="InterPro" id="IPR003583">
    <property type="entry name" value="Hlx-hairpin-Hlx_DNA-bd_motif"/>
</dbReference>
<dbReference type="InterPro" id="IPR010994">
    <property type="entry name" value="RuvA_2-like"/>
</dbReference>
<evidence type="ECO:0000259" key="2">
    <source>
        <dbReference type="SMART" id="SM00278"/>
    </source>
</evidence>
<dbReference type="Proteomes" id="UP000243591">
    <property type="component" value="Chromosome"/>
</dbReference>
<dbReference type="Gene3D" id="1.10.150.310">
    <property type="entry name" value="Tex RuvX-like domain-like"/>
    <property type="match status" value="1"/>
</dbReference>
<dbReference type="SUPFAM" id="SSF47781">
    <property type="entry name" value="RuvA domain 2-like"/>
    <property type="match status" value="1"/>
</dbReference>
<sequence length="198" mass="21808">MRKIKTFYQEYRLISYVVIGVFITGILIFLLPQVKVEETPQVNAVQTEPIKEKKTDAEVTHFTVDVKGAVGKPDVYEIAIDARVKDVIHLAGGVTKKADTSQLNLAQKVVDQMVVNVPFEGYLPSDQVDETDAAPVKININQAKVTDFEGVPGIGAVKAATIISYREENGLFENIEALTNVTGIGDKTVERLKDYLDV</sequence>
<dbReference type="SMART" id="SM00278">
    <property type="entry name" value="HhH1"/>
    <property type="match status" value="2"/>
</dbReference>
<accession>A0A1D2LZ75</accession>
<evidence type="ECO:0000313" key="3">
    <source>
        <dbReference type="EMBL" id="ATF26707.1"/>
    </source>
</evidence>
<dbReference type="Pfam" id="PF10531">
    <property type="entry name" value="SLBB"/>
    <property type="match status" value="1"/>
</dbReference>
<feature type="domain" description="Helix-hairpin-helix DNA-binding motif class 1" evidence="2">
    <location>
        <begin position="146"/>
        <end position="165"/>
    </location>
</feature>
<keyword evidence="1" id="KW-1133">Transmembrane helix</keyword>
<dbReference type="STRING" id="2756.BFR44_10715"/>
<keyword evidence="1" id="KW-0812">Transmembrane</keyword>
<dbReference type="InterPro" id="IPR019554">
    <property type="entry name" value="Soluble_ligand-bd"/>
</dbReference>
<reference evidence="3 4" key="1">
    <citation type="submission" date="2017-09" db="EMBL/GenBank/DDBJ databases">
        <title>Complete Genome Sequences of Two Strains of the Meat Spoilage Bacterium Brochothrix thermosphacta Isolated from Ground Chicken.</title>
        <authorList>
            <person name="Paoli G.C."/>
            <person name="Wijey C."/>
            <person name="Chen C.-Y."/>
            <person name="Nguyen L."/>
            <person name="Yan X."/>
            <person name="Irwin P.L."/>
        </authorList>
    </citation>
    <scope>NUCLEOTIDE SEQUENCE [LARGE SCALE GENOMIC DNA]</scope>
    <source>
        <strain evidence="3 4">BI</strain>
    </source>
</reference>
<dbReference type="KEGG" id="bths:CNY62_10100"/>
<dbReference type="GO" id="GO:0006281">
    <property type="term" value="P:DNA repair"/>
    <property type="evidence" value="ECO:0007669"/>
    <property type="project" value="InterPro"/>
</dbReference>
<evidence type="ECO:0000313" key="4">
    <source>
        <dbReference type="Proteomes" id="UP000243591"/>
    </source>
</evidence>
<dbReference type="NCBIfam" id="TIGR00426">
    <property type="entry name" value="competence protein ComEA helix-hairpin-helix repeat region"/>
    <property type="match status" value="1"/>
</dbReference>
<dbReference type="InterPro" id="IPR004509">
    <property type="entry name" value="Competence_ComEA_HhH"/>
</dbReference>
<dbReference type="InterPro" id="IPR051675">
    <property type="entry name" value="Endo/Exo/Phosphatase_dom_1"/>
</dbReference>
<organism evidence="3 4">
    <name type="scientific">Brochothrix thermosphacta</name>
    <name type="common">Microbacterium thermosphactum</name>
    <dbReference type="NCBI Taxonomy" id="2756"/>
    <lineage>
        <taxon>Bacteria</taxon>
        <taxon>Bacillati</taxon>
        <taxon>Bacillota</taxon>
        <taxon>Bacilli</taxon>
        <taxon>Bacillales</taxon>
        <taxon>Listeriaceae</taxon>
        <taxon>Brochothrix</taxon>
    </lineage>
</organism>
<dbReference type="AlphaFoldDB" id="A0A1D2LZ75"/>
<feature type="domain" description="Helix-hairpin-helix DNA-binding motif class 1" evidence="2">
    <location>
        <begin position="176"/>
        <end position="195"/>
    </location>
</feature>
<gene>
    <name evidence="3" type="ORF">CNY62_10100</name>
</gene>
<proteinExistence type="predicted"/>
<name>A0A1D2LZ75_BROTH</name>
<dbReference type="GO" id="GO:0003677">
    <property type="term" value="F:DNA binding"/>
    <property type="evidence" value="ECO:0007669"/>
    <property type="project" value="InterPro"/>
</dbReference>
<dbReference type="PANTHER" id="PTHR21180">
    <property type="entry name" value="ENDONUCLEASE/EXONUCLEASE/PHOSPHATASE FAMILY DOMAIN-CONTAINING PROTEIN 1"/>
    <property type="match status" value="1"/>
</dbReference>
<dbReference type="PANTHER" id="PTHR21180:SF32">
    <property type="entry name" value="ENDONUCLEASE_EXONUCLEASE_PHOSPHATASE FAMILY DOMAIN-CONTAINING PROTEIN 1"/>
    <property type="match status" value="1"/>
</dbReference>
<dbReference type="Pfam" id="PF12836">
    <property type="entry name" value="HHH_3"/>
    <property type="match status" value="1"/>
</dbReference>
<dbReference type="Gene3D" id="3.10.560.10">
    <property type="entry name" value="Outer membrane lipoprotein wza domain like"/>
    <property type="match status" value="1"/>
</dbReference>
<evidence type="ECO:0000256" key="1">
    <source>
        <dbReference type="SAM" id="Phobius"/>
    </source>
</evidence>